<accession>A0AAJ0I9M1</accession>
<comment type="caution">
    <text evidence="2">The sequence shown here is derived from an EMBL/GenBank/DDBJ whole genome shotgun (WGS) entry which is preliminary data.</text>
</comment>
<dbReference type="EMBL" id="JAULSX010000003">
    <property type="protein sequence ID" value="KAK3494245.1"/>
    <property type="molecule type" value="Genomic_DNA"/>
</dbReference>
<feature type="signal peptide" evidence="1">
    <location>
        <begin position="1"/>
        <end position="21"/>
    </location>
</feature>
<evidence type="ECO:0000256" key="1">
    <source>
        <dbReference type="SAM" id="SignalP"/>
    </source>
</evidence>
<dbReference type="AlphaFoldDB" id="A0AAJ0I9M1"/>
<keyword evidence="1" id="KW-0732">Signal</keyword>
<evidence type="ECO:0000313" key="2">
    <source>
        <dbReference type="EMBL" id="KAK3494245.1"/>
    </source>
</evidence>
<dbReference type="GeneID" id="87875748"/>
<dbReference type="PROSITE" id="PS51257">
    <property type="entry name" value="PROKAR_LIPOPROTEIN"/>
    <property type="match status" value="1"/>
</dbReference>
<keyword evidence="3" id="KW-1185">Reference proteome</keyword>
<proteinExistence type="predicted"/>
<gene>
    <name evidence="2" type="ORF">B0T23DRAFT_394400</name>
</gene>
<dbReference type="RefSeq" id="XP_062693674.1">
    <property type="nucleotide sequence ID" value="XM_062838126.1"/>
</dbReference>
<feature type="chain" id="PRO_5042612875" evidence="1">
    <location>
        <begin position="22"/>
        <end position="308"/>
    </location>
</feature>
<sequence>MSLRRLLRKLFIYMYWSSVSCSNQQQTTNERTKGKEWCNKKKKKKCIYIQLSTPTSNSNFSGLKAQSTPSNSLGSYPIKFTNSTVQAHDYQFVGNLPITYNVEYLYSTLDLITTFFVTCTYQHKHVFVQPRHLARYLDYLARNILRSPTPTLRPLYSSQLGYFHRFLRGKMESTNPSLVLHPTKREMNNARTHARTYVEQPNQQAGPDACACAKFHTCLIVHASHRYTHAIASCVCVLEGASWRMDLGCSIQVISDHGEKPLDSRNNQPTNSFASTDEICAAIQIGLQCLDEVAMQIHRLGLYERQRT</sequence>
<protein>
    <submittedName>
        <fullName evidence="2">Uncharacterized protein</fullName>
    </submittedName>
</protein>
<reference evidence="2 3" key="1">
    <citation type="journal article" date="2023" name="Mol. Phylogenet. Evol.">
        <title>Genome-scale phylogeny and comparative genomics of the fungal order Sordariales.</title>
        <authorList>
            <person name="Hensen N."/>
            <person name="Bonometti L."/>
            <person name="Westerberg I."/>
            <person name="Brannstrom I.O."/>
            <person name="Guillou S."/>
            <person name="Cros-Aarteil S."/>
            <person name="Calhoun S."/>
            <person name="Haridas S."/>
            <person name="Kuo A."/>
            <person name="Mondo S."/>
            <person name="Pangilinan J."/>
            <person name="Riley R."/>
            <person name="LaButti K."/>
            <person name="Andreopoulos B."/>
            <person name="Lipzen A."/>
            <person name="Chen C."/>
            <person name="Yan M."/>
            <person name="Daum C."/>
            <person name="Ng V."/>
            <person name="Clum A."/>
            <person name="Steindorff A."/>
            <person name="Ohm R.A."/>
            <person name="Martin F."/>
            <person name="Silar P."/>
            <person name="Natvig D.O."/>
            <person name="Lalanne C."/>
            <person name="Gautier V."/>
            <person name="Ament-Velasquez S.L."/>
            <person name="Kruys A."/>
            <person name="Hutchinson M.I."/>
            <person name="Powell A.J."/>
            <person name="Barry K."/>
            <person name="Miller A.N."/>
            <person name="Grigoriev I.V."/>
            <person name="Debuchy R."/>
            <person name="Gladieux P."/>
            <person name="Hiltunen Thoren M."/>
            <person name="Johannesson H."/>
        </authorList>
    </citation>
    <scope>NUCLEOTIDE SEQUENCE [LARGE SCALE GENOMIC DNA]</scope>
    <source>
        <strain evidence="2 3">FGSC 10403</strain>
    </source>
</reference>
<dbReference type="Proteomes" id="UP001285908">
    <property type="component" value="Unassembled WGS sequence"/>
</dbReference>
<name>A0AAJ0I9M1_9PEZI</name>
<organism evidence="2 3">
    <name type="scientific">Neurospora hispaniola</name>
    <dbReference type="NCBI Taxonomy" id="588809"/>
    <lineage>
        <taxon>Eukaryota</taxon>
        <taxon>Fungi</taxon>
        <taxon>Dikarya</taxon>
        <taxon>Ascomycota</taxon>
        <taxon>Pezizomycotina</taxon>
        <taxon>Sordariomycetes</taxon>
        <taxon>Sordariomycetidae</taxon>
        <taxon>Sordariales</taxon>
        <taxon>Sordariaceae</taxon>
        <taxon>Neurospora</taxon>
    </lineage>
</organism>
<evidence type="ECO:0000313" key="3">
    <source>
        <dbReference type="Proteomes" id="UP001285908"/>
    </source>
</evidence>